<evidence type="ECO:0000313" key="2">
    <source>
        <dbReference type="EMBL" id="TCD61573.1"/>
    </source>
</evidence>
<feature type="compositionally biased region" description="Polar residues" evidence="1">
    <location>
        <begin position="304"/>
        <end position="314"/>
    </location>
</feature>
<evidence type="ECO:0000313" key="3">
    <source>
        <dbReference type="Proteomes" id="UP000292702"/>
    </source>
</evidence>
<feature type="compositionally biased region" description="Low complexity" evidence="1">
    <location>
        <begin position="959"/>
        <end position="972"/>
    </location>
</feature>
<accession>A0A4R0R5V5</accession>
<feature type="compositionally biased region" description="Polar residues" evidence="1">
    <location>
        <begin position="735"/>
        <end position="768"/>
    </location>
</feature>
<feature type="region of interest" description="Disordered" evidence="1">
    <location>
        <begin position="1338"/>
        <end position="1380"/>
    </location>
</feature>
<feature type="region of interest" description="Disordered" evidence="1">
    <location>
        <begin position="956"/>
        <end position="1008"/>
    </location>
</feature>
<reference evidence="2 3" key="1">
    <citation type="submission" date="2018-11" db="EMBL/GenBank/DDBJ databases">
        <title>Genome assembly of Steccherinum ochraceum LE-BIN_3174, the white-rot fungus of the Steccherinaceae family (The Residual Polyporoid clade, Polyporales, Basidiomycota).</title>
        <authorList>
            <person name="Fedorova T.V."/>
            <person name="Glazunova O.A."/>
            <person name="Landesman E.O."/>
            <person name="Moiseenko K.V."/>
            <person name="Psurtseva N.V."/>
            <person name="Savinova O.S."/>
            <person name="Shakhova N.V."/>
            <person name="Tyazhelova T.V."/>
            <person name="Vasina D.V."/>
        </authorList>
    </citation>
    <scope>NUCLEOTIDE SEQUENCE [LARGE SCALE GENOMIC DNA]</scope>
    <source>
        <strain evidence="2 3">LE-BIN_3174</strain>
    </source>
</reference>
<dbReference type="STRING" id="92696.A0A4R0R5V5"/>
<gene>
    <name evidence="2" type="ORF">EIP91_008247</name>
</gene>
<dbReference type="EMBL" id="RWJN01000451">
    <property type="protein sequence ID" value="TCD61573.1"/>
    <property type="molecule type" value="Genomic_DNA"/>
</dbReference>
<feature type="compositionally biased region" description="Basic and acidic residues" evidence="1">
    <location>
        <begin position="568"/>
        <end position="584"/>
    </location>
</feature>
<feature type="compositionally biased region" description="Low complexity" evidence="1">
    <location>
        <begin position="627"/>
        <end position="644"/>
    </location>
</feature>
<feature type="compositionally biased region" description="Low complexity" evidence="1">
    <location>
        <begin position="91"/>
        <end position="111"/>
    </location>
</feature>
<dbReference type="Proteomes" id="UP000292702">
    <property type="component" value="Unassembled WGS sequence"/>
</dbReference>
<name>A0A4R0R5V5_9APHY</name>
<comment type="caution">
    <text evidence="2">The sequence shown here is derived from an EMBL/GenBank/DDBJ whole genome shotgun (WGS) entry which is preliminary data.</text>
</comment>
<feature type="compositionally biased region" description="Polar residues" evidence="1">
    <location>
        <begin position="887"/>
        <end position="910"/>
    </location>
</feature>
<proteinExistence type="predicted"/>
<feature type="compositionally biased region" description="Polar residues" evidence="1">
    <location>
        <begin position="778"/>
        <end position="807"/>
    </location>
</feature>
<feature type="compositionally biased region" description="Polar residues" evidence="1">
    <location>
        <begin position="654"/>
        <end position="670"/>
    </location>
</feature>
<feature type="compositionally biased region" description="Low complexity" evidence="1">
    <location>
        <begin position="54"/>
        <end position="64"/>
    </location>
</feature>
<feature type="compositionally biased region" description="Polar residues" evidence="1">
    <location>
        <begin position="614"/>
        <end position="626"/>
    </location>
</feature>
<feature type="compositionally biased region" description="Pro residues" evidence="1">
    <location>
        <begin position="339"/>
        <end position="352"/>
    </location>
</feature>
<feature type="region of interest" description="Disordered" evidence="1">
    <location>
        <begin position="1"/>
        <end position="833"/>
    </location>
</feature>
<feature type="region of interest" description="Disordered" evidence="1">
    <location>
        <begin position="846"/>
        <end position="917"/>
    </location>
</feature>
<organism evidence="2 3">
    <name type="scientific">Steccherinum ochraceum</name>
    <dbReference type="NCBI Taxonomy" id="92696"/>
    <lineage>
        <taxon>Eukaryota</taxon>
        <taxon>Fungi</taxon>
        <taxon>Dikarya</taxon>
        <taxon>Basidiomycota</taxon>
        <taxon>Agaricomycotina</taxon>
        <taxon>Agaricomycetes</taxon>
        <taxon>Polyporales</taxon>
        <taxon>Steccherinaceae</taxon>
        <taxon>Steccherinum</taxon>
    </lineage>
</organism>
<sequence>MDSDQDGDGSTSRKRGRGPAEPPYVDGGKSRRVVKNHAAPLALVEPKRPLQRVADAQAAALAQATPTNAVTQNEPGKQRLRRSARKATQNSGSGMSSASASSTSSSSTSLASKRRRQQLYTSKAEPSVDSPPEAGPSATGLPKKTLTGQDLPKLKIRIPARKPTVPNTLQTQVGEDVQRAEGTTGRLHTSPGDFSQVLPPTNGPIQYPTLPIPSLPVEQQGGEKSDSSPQLPSNPDLNVNMQHQSSPNTNTIPHSEWNASTGSPPPVQIPPDENIDRRPSPDMLDMVNGGIGPSPPVNAHIPSPNLSSTANSAVNVPLVSHPPEPDAPVHTDANMNPPLSLPSPRFPPPPPSGADVDTDFNNGGGEMAISMDPSQAVSELENGHASELENGDAGSSYSMDTNEDRGSGGVAASPPVGNPMSLHRDQHSSVAPAMEVDGPNTGINPRHNDTTHDENSYAPASANDSQAMDTREDGGHSGGVPVHQAPVNAKQRRTSSASTRPSQRSALHQAPNTAAHRNSQRPPVPMTAASLAHQSQPSVLRQTSNANAQRNLQRTPAPTVTPSSALAHARERREMSLRQQEKQPMKVAKPKTMTQLATSSARQSLPSVEERQGKSQQFTFQATPHESQSSQASFKSQQFTFQASLPSKPPELRQGQTGASTIPYGSSGLYQQEPVVPGPHRSQPAVPGPYQQQQSVRPTQPDYMSSSNYQPRSAMQSSNLQQANNFPAIPAQPQYPGTDTYQQHPANSSYQQRPSASTQPEYSGSQYSMPHHIHPQHAGSQYANPQHTGSQHTNSQHAGSQYANPQHANPPHTGLQYAPQHTGPQASFQSHPSYSQHLAAPQYVDTHTGPESYQQPGPYGSYQLQPPGTSMQSRYAGAGTYQERPTGFTQPGHQGTSGIQQPQAHSTTPASEPIPGNPMIVQLLNKINQIYEVQQEQNRSLKKMEIKIRDMDGTIAHIRTGTQQRSRSTTPSRQRRAGSRRPSVPSTIAEGSESETDEDLPARKANDGDFPRLRRAIRETVVSLFGHTTTPSNLREFWPPLTDSEVTAIADGAPDAIIVTEETFRIDLSRGWKTCELNQNARSVFIKHFLAVADGGGFARLQLPARLLDSRIIGDALDAHVGTLRRKVNGKQDVQSVLVAYILKRMQARRGSTWESRAGVLSSRGLTRHLGMFMRTRPCHMSGDETDAPDSERQRRKLARKDHPCLFIIIDVEWRSEEFKNFCRLLDLIYRDDWADPLGRPGIVTIQQQLLVDLGLSRRAVRTKGQPPRTRVDRAGQGGKIAAGAVPKNLYRNCYNADWLAALPEWRREELRIIDEDFDFTIPAELLPARLQDMELGELYEDDADEEDVEDADADMDEDQEIDEEEAGYLGGDDIEDDDV</sequence>
<evidence type="ECO:0000256" key="1">
    <source>
        <dbReference type="SAM" id="MobiDB-lite"/>
    </source>
</evidence>
<keyword evidence="3" id="KW-1185">Reference proteome</keyword>
<protein>
    <submittedName>
        <fullName evidence="2">Uncharacterized protein</fullName>
    </submittedName>
</protein>
<feature type="compositionally biased region" description="Polar residues" evidence="1">
    <location>
        <begin position="532"/>
        <end position="564"/>
    </location>
</feature>
<feature type="compositionally biased region" description="Polar residues" evidence="1">
    <location>
        <begin position="822"/>
        <end position="833"/>
    </location>
</feature>
<feature type="compositionally biased region" description="Polar residues" evidence="1">
    <location>
        <begin position="227"/>
        <end position="262"/>
    </location>
</feature>
<feature type="compositionally biased region" description="Basic and acidic residues" evidence="1">
    <location>
        <begin position="446"/>
        <end position="455"/>
    </location>
</feature>
<dbReference type="OrthoDB" id="2731524at2759"/>
<feature type="compositionally biased region" description="Polar residues" evidence="1">
    <location>
        <begin position="65"/>
        <end position="75"/>
    </location>
</feature>
<feature type="compositionally biased region" description="Polar residues" evidence="1">
    <location>
        <begin position="862"/>
        <end position="873"/>
    </location>
</feature>
<feature type="compositionally biased region" description="Polar residues" evidence="1">
    <location>
        <begin position="494"/>
        <end position="521"/>
    </location>
</feature>
<feature type="compositionally biased region" description="Polar residues" evidence="1">
    <location>
        <begin position="690"/>
        <end position="725"/>
    </location>
</feature>
<feature type="compositionally biased region" description="Polar residues" evidence="1">
    <location>
        <begin position="592"/>
        <end position="606"/>
    </location>
</feature>